<comment type="caution">
    <text evidence="2">The sequence shown here is derived from an EMBL/GenBank/DDBJ whole genome shotgun (WGS) entry which is preliminary data.</text>
</comment>
<dbReference type="SUPFAM" id="SSF46894">
    <property type="entry name" value="C-terminal effector domain of the bipartite response regulators"/>
    <property type="match status" value="1"/>
</dbReference>
<dbReference type="InterPro" id="IPR036388">
    <property type="entry name" value="WH-like_DNA-bd_sf"/>
</dbReference>
<proteinExistence type="predicted"/>
<dbReference type="Pfam" id="PF00196">
    <property type="entry name" value="GerE"/>
    <property type="match status" value="1"/>
</dbReference>
<dbReference type="SMART" id="SM00421">
    <property type="entry name" value="HTH_LUXR"/>
    <property type="match status" value="1"/>
</dbReference>
<dbReference type="Proteomes" id="UP001055111">
    <property type="component" value="Unassembled WGS sequence"/>
</dbReference>
<evidence type="ECO:0000313" key="3">
    <source>
        <dbReference type="Proteomes" id="UP001055111"/>
    </source>
</evidence>
<dbReference type="InterPro" id="IPR000792">
    <property type="entry name" value="Tscrpt_reg_LuxR_C"/>
</dbReference>
<dbReference type="GO" id="GO:0006355">
    <property type="term" value="P:regulation of DNA-templated transcription"/>
    <property type="evidence" value="ECO:0007669"/>
    <property type="project" value="InterPro"/>
</dbReference>
<dbReference type="EMBL" id="BPUS01000018">
    <property type="protein sequence ID" value="GJH28912.1"/>
    <property type="molecule type" value="Genomic_DNA"/>
</dbReference>
<gene>
    <name evidence="2" type="ORF">CBA19CS42_30370</name>
</gene>
<dbReference type="GO" id="GO:0003677">
    <property type="term" value="F:DNA binding"/>
    <property type="evidence" value="ECO:0007669"/>
    <property type="project" value="InterPro"/>
</dbReference>
<sequence>MQRVDAIHRAVQHVYEAALAPENWPDAIASVAEAGGAHRAILHAAVADGPNLAVSSGFRMDDLARLQQQIENRLPAWIEAIPVGTALRQTSAITNAEFERSELYNEAVRPAGGYYGIVAPLVRGTERRILLTLARNAGAADFTPEDVRAATVISPHVVTALKIWQRIVDSEGRALGTYEAIARFNVGVVFLNDKMHPVLANPRAEALAAARDGLLLEAKKLSAIRPSDAVRLGDAISAASRFAEASHSPSESATAAFSARNCTIHRAAPRRPLIARVVPIGLPYSSSLGITTARTIVFIMEPDRPAAIDTSLLTSAFGLTPREAAVAAALVQGSDLQETAEELNIRIGTARSYLKRILSKTDTHRQAELVSVLLRGSFHPLVDDGVAIQSFHRRR</sequence>
<dbReference type="InterPro" id="IPR016032">
    <property type="entry name" value="Sig_transdc_resp-reg_C-effctor"/>
</dbReference>
<name>A0AA37IGS0_9BURK</name>
<dbReference type="AlphaFoldDB" id="A0AA37IGS0"/>
<organism evidence="2 3">
    <name type="scientific">Caballeronia novacaledonica</name>
    <dbReference type="NCBI Taxonomy" id="1544861"/>
    <lineage>
        <taxon>Bacteria</taxon>
        <taxon>Pseudomonadati</taxon>
        <taxon>Pseudomonadota</taxon>
        <taxon>Betaproteobacteria</taxon>
        <taxon>Burkholderiales</taxon>
        <taxon>Burkholderiaceae</taxon>
        <taxon>Caballeronia</taxon>
    </lineage>
</organism>
<dbReference type="RefSeq" id="WP_238215934.1">
    <property type="nucleotide sequence ID" value="NZ_BPUS01000018.1"/>
</dbReference>
<feature type="domain" description="HTH luxR-type" evidence="1">
    <location>
        <begin position="312"/>
        <end position="377"/>
    </location>
</feature>
<reference evidence="2" key="1">
    <citation type="submission" date="2022-09" db="EMBL/GenBank/DDBJ databases">
        <title>Isolation and characterization of 3-chlorobenzoate degrading bacteria from soils in Shizuoka.</title>
        <authorList>
            <person name="Ifat A."/>
            <person name="Ogawa N."/>
            <person name="Kimbara K."/>
            <person name="Moriuchi R."/>
            <person name="Dohra H."/>
            <person name="Shintani M."/>
        </authorList>
    </citation>
    <scope>NUCLEOTIDE SEQUENCE</scope>
    <source>
        <strain evidence="2">19CS4-2</strain>
    </source>
</reference>
<accession>A0AA37IGS0</accession>
<dbReference type="Gene3D" id="1.10.10.10">
    <property type="entry name" value="Winged helix-like DNA-binding domain superfamily/Winged helix DNA-binding domain"/>
    <property type="match status" value="1"/>
</dbReference>
<protein>
    <recommendedName>
        <fullName evidence="1">HTH luxR-type domain-containing protein</fullName>
    </recommendedName>
</protein>
<evidence type="ECO:0000313" key="2">
    <source>
        <dbReference type="EMBL" id="GJH28912.1"/>
    </source>
</evidence>
<dbReference type="PROSITE" id="PS50043">
    <property type="entry name" value="HTH_LUXR_2"/>
    <property type="match status" value="1"/>
</dbReference>
<evidence type="ECO:0000259" key="1">
    <source>
        <dbReference type="PROSITE" id="PS50043"/>
    </source>
</evidence>